<dbReference type="EMBL" id="PJQD01000085">
    <property type="protein sequence ID" value="POY71413.1"/>
    <property type="molecule type" value="Genomic_DNA"/>
</dbReference>
<feature type="region of interest" description="Disordered" evidence="1">
    <location>
        <begin position="280"/>
        <end position="329"/>
    </location>
</feature>
<keyword evidence="3" id="KW-1185">Reference proteome</keyword>
<proteinExistence type="predicted"/>
<evidence type="ECO:0000256" key="1">
    <source>
        <dbReference type="SAM" id="MobiDB-lite"/>
    </source>
</evidence>
<protein>
    <submittedName>
        <fullName evidence="2">Uncharacterized protein</fullName>
    </submittedName>
</protein>
<accession>A0A2S5B3Q1</accession>
<comment type="caution">
    <text evidence="2">The sequence shown here is derived from an EMBL/GenBank/DDBJ whole genome shotgun (WGS) entry which is preliminary data.</text>
</comment>
<sequence length="329" mass="34700">MLLHRRSGIGAAFATRELPSPPVTPAKGTATTASATATSANAAGTSKILPELGPAVLDDGEIAAYVEANDEPVRVYYWRDPRVKPVVGLEVYAGFLSVAGEQPWSKVFAIGTGVKTGPGSVWHIDADLGPPAGTLAETPACCVKLDLYRCHLRPGADLGDGYIKTSDVASVDDSAPVCTFRWTYCTPVQLKTLGLGLGNIQPRLSAQQGADPLSIRIAAAGPQPPTNELEPALDFLRHTNRLLLGLLTEEQKRQFAEILGHSYEAQRLLTPVQLGELLQAGQPGLTSSPDTSLSRSEATESPQPLSSVPAKKRKADPLGAVRPRQSSGG</sequence>
<evidence type="ECO:0000313" key="2">
    <source>
        <dbReference type="EMBL" id="POY71413.1"/>
    </source>
</evidence>
<feature type="compositionally biased region" description="Low complexity" evidence="1">
    <location>
        <begin position="26"/>
        <end position="40"/>
    </location>
</feature>
<dbReference type="Proteomes" id="UP000237144">
    <property type="component" value="Unassembled WGS sequence"/>
</dbReference>
<reference evidence="2 3" key="1">
    <citation type="journal article" date="2018" name="Front. Microbiol.">
        <title>Prospects for Fungal Bioremediation of Acidic Radioactive Waste Sites: Characterization and Genome Sequence of Rhodotorula taiwanensis MD1149.</title>
        <authorList>
            <person name="Tkavc R."/>
            <person name="Matrosova V.Y."/>
            <person name="Grichenko O.E."/>
            <person name="Gostincar C."/>
            <person name="Volpe R.P."/>
            <person name="Klimenkova P."/>
            <person name="Gaidamakova E.K."/>
            <person name="Zhou C.E."/>
            <person name="Stewart B.J."/>
            <person name="Lyman M.G."/>
            <person name="Malfatti S.A."/>
            <person name="Rubinfeld B."/>
            <person name="Courtot M."/>
            <person name="Singh J."/>
            <person name="Dalgard C.L."/>
            <person name="Hamilton T."/>
            <person name="Frey K.G."/>
            <person name="Gunde-Cimerman N."/>
            <person name="Dugan L."/>
            <person name="Daly M.J."/>
        </authorList>
    </citation>
    <scope>NUCLEOTIDE SEQUENCE [LARGE SCALE GENOMIC DNA]</scope>
    <source>
        <strain evidence="2 3">MD1149</strain>
    </source>
</reference>
<organism evidence="2 3">
    <name type="scientific">Rhodotorula taiwanensis</name>
    <dbReference type="NCBI Taxonomy" id="741276"/>
    <lineage>
        <taxon>Eukaryota</taxon>
        <taxon>Fungi</taxon>
        <taxon>Dikarya</taxon>
        <taxon>Basidiomycota</taxon>
        <taxon>Pucciniomycotina</taxon>
        <taxon>Microbotryomycetes</taxon>
        <taxon>Sporidiobolales</taxon>
        <taxon>Sporidiobolaceae</taxon>
        <taxon>Rhodotorula</taxon>
    </lineage>
</organism>
<name>A0A2S5B3Q1_9BASI</name>
<dbReference type="AlphaFoldDB" id="A0A2S5B3Q1"/>
<evidence type="ECO:0000313" key="3">
    <source>
        <dbReference type="Proteomes" id="UP000237144"/>
    </source>
</evidence>
<gene>
    <name evidence="2" type="ORF">BMF94_5725</name>
</gene>
<feature type="region of interest" description="Disordered" evidence="1">
    <location>
        <begin position="14"/>
        <end position="40"/>
    </location>
</feature>
<dbReference type="OrthoDB" id="10526005at2759"/>
<feature type="compositionally biased region" description="Polar residues" evidence="1">
    <location>
        <begin position="284"/>
        <end position="306"/>
    </location>
</feature>